<sequence>MVTSKLALTCCKLVSHLHSCRVKFAVSLQICSASLLQTKIAIWVSASVILNRNHDAAESVNPIPIHKSESADSRIRIRGITNQIPLFRSFSSESDPVVPDFDQQASW</sequence>
<comment type="caution">
    <text evidence="1">The sequence shown here is derived from an EMBL/GenBank/DDBJ whole genome shotgun (WGS) entry which is preliminary data.</text>
</comment>
<organism evidence="1 2">
    <name type="scientific">Araneus ventricosus</name>
    <name type="common">Orbweaver spider</name>
    <name type="synonym">Epeira ventricosa</name>
    <dbReference type="NCBI Taxonomy" id="182803"/>
    <lineage>
        <taxon>Eukaryota</taxon>
        <taxon>Metazoa</taxon>
        <taxon>Ecdysozoa</taxon>
        <taxon>Arthropoda</taxon>
        <taxon>Chelicerata</taxon>
        <taxon>Arachnida</taxon>
        <taxon>Araneae</taxon>
        <taxon>Araneomorphae</taxon>
        <taxon>Entelegynae</taxon>
        <taxon>Araneoidea</taxon>
        <taxon>Araneidae</taxon>
        <taxon>Araneus</taxon>
    </lineage>
</organism>
<evidence type="ECO:0000313" key="1">
    <source>
        <dbReference type="EMBL" id="GBO27445.1"/>
    </source>
</evidence>
<dbReference type="AlphaFoldDB" id="A0A4Y2VQ32"/>
<name>A0A4Y2VQ32_ARAVE</name>
<dbReference type="EMBL" id="BGPR01050447">
    <property type="protein sequence ID" value="GBO27445.1"/>
    <property type="molecule type" value="Genomic_DNA"/>
</dbReference>
<accession>A0A4Y2VQ32</accession>
<protein>
    <submittedName>
        <fullName evidence="1">Uncharacterized protein</fullName>
    </submittedName>
</protein>
<evidence type="ECO:0000313" key="2">
    <source>
        <dbReference type="Proteomes" id="UP000499080"/>
    </source>
</evidence>
<keyword evidence="2" id="KW-1185">Reference proteome</keyword>
<reference evidence="1 2" key="1">
    <citation type="journal article" date="2019" name="Sci. Rep.">
        <title>Orb-weaving spider Araneus ventricosus genome elucidates the spidroin gene catalogue.</title>
        <authorList>
            <person name="Kono N."/>
            <person name="Nakamura H."/>
            <person name="Ohtoshi R."/>
            <person name="Moran D.A.P."/>
            <person name="Shinohara A."/>
            <person name="Yoshida Y."/>
            <person name="Fujiwara M."/>
            <person name="Mori M."/>
            <person name="Tomita M."/>
            <person name="Arakawa K."/>
        </authorList>
    </citation>
    <scope>NUCLEOTIDE SEQUENCE [LARGE SCALE GENOMIC DNA]</scope>
</reference>
<gene>
    <name evidence="1" type="ORF">AVEN_221416_1</name>
</gene>
<proteinExistence type="predicted"/>
<dbReference type="Proteomes" id="UP000499080">
    <property type="component" value="Unassembled WGS sequence"/>
</dbReference>